<dbReference type="EMBL" id="BAABGT010000063">
    <property type="protein sequence ID" value="GAA4551012.1"/>
    <property type="molecule type" value="Genomic_DNA"/>
</dbReference>
<dbReference type="Pfam" id="PF00378">
    <property type="entry name" value="ECH_1"/>
    <property type="match status" value="1"/>
</dbReference>
<dbReference type="PANTHER" id="PTHR43459:SF1">
    <property type="entry name" value="EG:BACN32G11.4 PROTEIN"/>
    <property type="match status" value="1"/>
</dbReference>
<dbReference type="CDD" id="cd06558">
    <property type="entry name" value="crotonase-like"/>
    <property type="match status" value="1"/>
</dbReference>
<sequence length="262" mass="27923">MSPSTITVDRQGPVVRLALDRPDRLNALDPTMLDELLDVLAGLAADQDVQGLVLTSAGRVFSAGVDLDSPFFMENVPNEGDFTGKRLLDHQHRVIQALYELPFPTVAGVNGDAVGGGGFGLAMACDVRVAVRGARFWMVPGELAVVQDFGLSWLVQKQIGPSRTLHMALLGAPVVAETGLGWGLVNEVVEPAELSGRLDEITAQLAAAGPDAARMLKLVVRNGAQSTLRDQLGLEAVANGLAFRSAEFADRKATYLDRLRGR</sequence>
<dbReference type="Proteomes" id="UP001501598">
    <property type="component" value="Unassembled WGS sequence"/>
</dbReference>
<gene>
    <name evidence="1" type="primary">paaG_2</name>
    <name evidence="1" type="ORF">GCM10023175_42110</name>
</gene>
<dbReference type="RefSeq" id="WP_345421173.1">
    <property type="nucleotide sequence ID" value="NZ_BAABGT010000063.1"/>
</dbReference>
<dbReference type="Gene3D" id="3.90.226.10">
    <property type="entry name" value="2-enoyl-CoA Hydratase, Chain A, domain 1"/>
    <property type="match status" value="1"/>
</dbReference>
<keyword evidence="2" id="KW-1185">Reference proteome</keyword>
<dbReference type="InterPro" id="IPR001753">
    <property type="entry name" value="Enoyl-CoA_hydra/iso"/>
</dbReference>
<evidence type="ECO:0000313" key="2">
    <source>
        <dbReference type="Proteomes" id="UP001501598"/>
    </source>
</evidence>
<comment type="caution">
    <text evidence="1">The sequence shown here is derived from an EMBL/GenBank/DDBJ whole genome shotgun (WGS) entry which is preliminary data.</text>
</comment>
<keyword evidence="1" id="KW-0413">Isomerase</keyword>
<name>A0ABP8RWF3_9PSEU</name>
<dbReference type="GO" id="GO:0016853">
    <property type="term" value="F:isomerase activity"/>
    <property type="evidence" value="ECO:0007669"/>
    <property type="project" value="UniProtKB-KW"/>
</dbReference>
<reference evidence="2" key="1">
    <citation type="journal article" date="2019" name="Int. J. Syst. Evol. Microbiol.">
        <title>The Global Catalogue of Microorganisms (GCM) 10K type strain sequencing project: providing services to taxonomists for standard genome sequencing and annotation.</title>
        <authorList>
            <consortium name="The Broad Institute Genomics Platform"/>
            <consortium name="The Broad Institute Genome Sequencing Center for Infectious Disease"/>
            <person name="Wu L."/>
            <person name="Ma J."/>
        </authorList>
    </citation>
    <scope>NUCLEOTIDE SEQUENCE [LARGE SCALE GENOMIC DNA]</scope>
    <source>
        <strain evidence="2">JCM 17906</strain>
    </source>
</reference>
<proteinExistence type="predicted"/>
<organism evidence="1 2">
    <name type="scientific">Pseudonocardia xishanensis</name>
    <dbReference type="NCBI Taxonomy" id="630995"/>
    <lineage>
        <taxon>Bacteria</taxon>
        <taxon>Bacillati</taxon>
        <taxon>Actinomycetota</taxon>
        <taxon>Actinomycetes</taxon>
        <taxon>Pseudonocardiales</taxon>
        <taxon>Pseudonocardiaceae</taxon>
        <taxon>Pseudonocardia</taxon>
    </lineage>
</organism>
<dbReference type="SUPFAM" id="SSF52096">
    <property type="entry name" value="ClpP/crotonase"/>
    <property type="match status" value="1"/>
</dbReference>
<accession>A0ABP8RWF3</accession>
<dbReference type="InterPro" id="IPR029045">
    <property type="entry name" value="ClpP/crotonase-like_dom_sf"/>
</dbReference>
<evidence type="ECO:0000313" key="1">
    <source>
        <dbReference type="EMBL" id="GAA4551012.1"/>
    </source>
</evidence>
<protein>
    <submittedName>
        <fullName evidence="1">2-(1,2-epoxy-1,2-dihydrophenyl)acetyl-CoA isomerase PaaG</fullName>
    </submittedName>
</protein>
<dbReference type="PANTHER" id="PTHR43459">
    <property type="entry name" value="ENOYL-COA HYDRATASE"/>
    <property type="match status" value="1"/>
</dbReference>